<accession>A0A1R4FG23</accession>
<evidence type="ECO:0000313" key="3">
    <source>
        <dbReference type="EMBL" id="SJM54856.1"/>
    </source>
</evidence>
<sequence length="314" mass="34505">MIDDGTDRKEWLAARAGVGRVSATDAARIMTGGAGTWASLRKEKLTGKGSFGGNKFTRHGNEREAVIAAYGRDRFGLSPSAALIGRTDCPAHALDLATPDALSRIDTAWLPTAAPVSAMAKGVEYTVDEFGEYKTTVKDWASWEDVPKSYYWQVVWQFHVTGARRCRFIFEAHENFVPVHMEPRVFTIERADVADDIQVAIDQVNAWRTADTEELPEALLPLDDLLSARQRAKEAADAAAAAHKEAEAKVRDLLVEHGQPVKFEGSDANLSWTGKPSTRTSFDSAAFKAAEPDTYKKFTKTSESQPRLSITARS</sequence>
<keyword evidence="1" id="KW-0175">Coiled coil</keyword>
<dbReference type="InterPro" id="IPR011335">
    <property type="entry name" value="Restrct_endonuc-II-like"/>
</dbReference>
<organism evidence="3 4">
    <name type="scientific">Agrococcus casei LMG 22410</name>
    <dbReference type="NCBI Taxonomy" id="1255656"/>
    <lineage>
        <taxon>Bacteria</taxon>
        <taxon>Bacillati</taxon>
        <taxon>Actinomycetota</taxon>
        <taxon>Actinomycetes</taxon>
        <taxon>Micrococcales</taxon>
        <taxon>Microbacteriaceae</taxon>
        <taxon>Agrococcus</taxon>
    </lineage>
</organism>
<dbReference type="EMBL" id="FUHU01000021">
    <property type="protein sequence ID" value="SJM54856.1"/>
    <property type="molecule type" value="Genomic_DNA"/>
</dbReference>
<protein>
    <recommendedName>
        <fullName evidence="2">YqaJ viral recombinase domain-containing protein</fullName>
    </recommendedName>
</protein>
<feature type="domain" description="YqaJ viral recombinase" evidence="2">
    <location>
        <begin position="10"/>
        <end position="163"/>
    </location>
</feature>
<gene>
    <name evidence="3" type="ORF">CZ674_04350</name>
</gene>
<proteinExistence type="predicted"/>
<evidence type="ECO:0000256" key="1">
    <source>
        <dbReference type="SAM" id="Coils"/>
    </source>
</evidence>
<evidence type="ECO:0000313" key="4">
    <source>
        <dbReference type="Proteomes" id="UP000195787"/>
    </source>
</evidence>
<keyword evidence="4" id="KW-1185">Reference proteome</keyword>
<dbReference type="Pfam" id="PF09588">
    <property type="entry name" value="YqaJ"/>
    <property type="match status" value="1"/>
</dbReference>
<dbReference type="Proteomes" id="UP000195787">
    <property type="component" value="Unassembled WGS sequence"/>
</dbReference>
<dbReference type="InterPro" id="IPR011604">
    <property type="entry name" value="PDDEXK-like_dom_sf"/>
</dbReference>
<feature type="coiled-coil region" evidence="1">
    <location>
        <begin position="229"/>
        <end position="256"/>
    </location>
</feature>
<reference evidence="3 4" key="1">
    <citation type="submission" date="2017-02" db="EMBL/GenBank/DDBJ databases">
        <authorList>
            <person name="Peterson S.W."/>
        </authorList>
    </citation>
    <scope>NUCLEOTIDE SEQUENCE [LARGE SCALE GENOMIC DNA]</scope>
    <source>
        <strain evidence="3 4">LMG 22410</strain>
    </source>
</reference>
<dbReference type="InterPro" id="IPR019080">
    <property type="entry name" value="YqaJ_viral_recombinase"/>
</dbReference>
<evidence type="ECO:0000259" key="2">
    <source>
        <dbReference type="Pfam" id="PF09588"/>
    </source>
</evidence>
<name>A0A1R4FG23_9MICO</name>
<dbReference type="Gene3D" id="3.90.320.10">
    <property type="match status" value="1"/>
</dbReference>
<dbReference type="SUPFAM" id="SSF52980">
    <property type="entry name" value="Restriction endonuclease-like"/>
    <property type="match status" value="1"/>
</dbReference>
<dbReference type="AlphaFoldDB" id="A0A1R4FG23"/>